<evidence type="ECO:0000313" key="10">
    <source>
        <dbReference type="EMBL" id="PFH32547.1"/>
    </source>
</evidence>
<evidence type="ECO:0000256" key="8">
    <source>
        <dbReference type="SAM" id="MobiDB-lite"/>
    </source>
</evidence>
<dbReference type="GO" id="GO:0006906">
    <property type="term" value="P:vesicle fusion"/>
    <property type="evidence" value="ECO:0007669"/>
    <property type="project" value="TreeGrafter"/>
</dbReference>
<dbReference type="GO" id="GO:0000149">
    <property type="term" value="F:SNARE binding"/>
    <property type="evidence" value="ECO:0007669"/>
    <property type="project" value="TreeGrafter"/>
</dbReference>
<name>A0A2A9MAA7_BESBE</name>
<evidence type="ECO:0000256" key="1">
    <source>
        <dbReference type="ARBA" id="ARBA00004211"/>
    </source>
</evidence>
<feature type="compositionally biased region" description="Acidic residues" evidence="8">
    <location>
        <begin position="179"/>
        <end position="189"/>
    </location>
</feature>
<feature type="coiled-coil region" evidence="7">
    <location>
        <begin position="355"/>
        <end position="385"/>
    </location>
</feature>
<protein>
    <recommendedName>
        <fullName evidence="12">t-SNARE coiled-coil homology domain-containing protein</fullName>
    </recommendedName>
</protein>
<evidence type="ECO:0000256" key="5">
    <source>
        <dbReference type="ARBA" id="ARBA00022989"/>
    </source>
</evidence>
<dbReference type="GO" id="GO:0031902">
    <property type="term" value="C:late endosome membrane"/>
    <property type="evidence" value="ECO:0007669"/>
    <property type="project" value="TreeGrafter"/>
</dbReference>
<proteinExistence type="predicted"/>
<sequence length="421" mass="45745">MSGFHAGDDADRPRHAGLLVGFNSSRTGTNPASQNADLPGYERSRAGDCGGDGGYSGGSSSRSPPVPPGPQPASHSLVRVRDGDRRQPSSRHKDRASSSLSGPCPQRDFEECGDRYGPSSGRVPVTRAPLWRDAEGTGKGVPSSSVSLRSGQAARNIKLDRKVSFHQATRERTSSLSVGDDDNDGEGETCAEAAEQQLRTLDALLSELARAVDEVGATKKKGADALRNHQVKVQRLQQEIDTTLSALDLELRCIASSLRVAYRSSLLAQRQQKQQQAASLGRSYEDALLSVTCEDLLAYRAGAEEGDEEQETLREEKLREFLVQAGDDKQDKTQASLYRTKQMVAETEEMGAQILSTMNEHTEQLQKAAEELDEVQYNVIRAKKTAMAIAKNAAGDRFIQCLCLFIVLFLVIAIVLVCVPR</sequence>
<dbReference type="VEuPathDB" id="ToxoDB:BESB_018650"/>
<dbReference type="AlphaFoldDB" id="A0A2A9MAA7"/>
<accession>A0A2A9MAA7</accession>
<keyword evidence="7" id="KW-0175">Coiled coil</keyword>
<dbReference type="EMBL" id="NWUJ01000011">
    <property type="protein sequence ID" value="PFH32547.1"/>
    <property type="molecule type" value="Genomic_DNA"/>
</dbReference>
<keyword evidence="2" id="KW-0813">Transport</keyword>
<dbReference type="GO" id="GO:0005794">
    <property type="term" value="C:Golgi apparatus"/>
    <property type="evidence" value="ECO:0007669"/>
    <property type="project" value="TreeGrafter"/>
</dbReference>
<gene>
    <name evidence="10" type="ORF">BESB_018650</name>
</gene>
<dbReference type="KEGG" id="bbes:BESB_018650"/>
<dbReference type="GO" id="GO:0031201">
    <property type="term" value="C:SNARE complex"/>
    <property type="evidence" value="ECO:0007669"/>
    <property type="project" value="InterPro"/>
</dbReference>
<dbReference type="OrthoDB" id="332240at2759"/>
<evidence type="ECO:0000256" key="9">
    <source>
        <dbReference type="SAM" id="Phobius"/>
    </source>
</evidence>
<dbReference type="GO" id="GO:0005789">
    <property type="term" value="C:endoplasmic reticulum membrane"/>
    <property type="evidence" value="ECO:0007669"/>
    <property type="project" value="TreeGrafter"/>
</dbReference>
<comment type="subcellular location">
    <subcellularLocation>
        <location evidence="1">Membrane</location>
        <topology evidence="1">Single-pass type IV membrane protein</topology>
    </subcellularLocation>
</comment>
<dbReference type="Gene3D" id="1.20.5.110">
    <property type="match status" value="1"/>
</dbReference>
<evidence type="ECO:0008006" key="12">
    <source>
        <dbReference type="Google" id="ProtNLM"/>
    </source>
</evidence>
<dbReference type="GO" id="GO:0015031">
    <property type="term" value="P:protein transport"/>
    <property type="evidence" value="ECO:0007669"/>
    <property type="project" value="UniProtKB-KW"/>
</dbReference>
<dbReference type="SUPFAM" id="SSF58038">
    <property type="entry name" value="SNARE fusion complex"/>
    <property type="match status" value="1"/>
</dbReference>
<evidence type="ECO:0000256" key="2">
    <source>
        <dbReference type="ARBA" id="ARBA00022448"/>
    </source>
</evidence>
<evidence type="ECO:0000256" key="6">
    <source>
        <dbReference type="ARBA" id="ARBA00023136"/>
    </source>
</evidence>
<dbReference type="RefSeq" id="XP_029216556.1">
    <property type="nucleotide sequence ID" value="XM_029360580.1"/>
</dbReference>
<dbReference type="GO" id="GO:0005484">
    <property type="term" value="F:SNAP receptor activity"/>
    <property type="evidence" value="ECO:0007669"/>
    <property type="project" value="InterPro"/>
</dbReference>
<feature type="coiled-coil region" evidence="7">
    <location>
        <begin position="191"/>
        <end position="246"/>
    </location>
</feature>
<organism evidence="10 11">
    <name type="scientific">Besnoitia besnoiti</name>
    <name type="common">Apicomplexan protozoan</name>
    <dbReference type="NCBI Taxonomy" id="94643"/>
    <lineage>
        <taxon>Eukaryota</taxon>
        <taxon>Sar</taxon>
        <taxon>Alveolata</taxon>
        <taxon>Apicomplexa</taxon>
        <taxon>Conoidasida</taxon>
        <taxon>Coccidia</taxon>
        <taxon>Eucoccidiorida</taxon>
        <taxon>Eimeriorina</taxon>
        <taxon>Sarcocystidae</taxon>
        <taxon>Besnoitia</taxon>
    </lineage>
</organism>
<feature type="compositionally biased region" description="Gly residues" evidence="8">
    <location>
        <begin position="48"/>
        <end position="57"/>
    </location>
</feature>
<dbReference type="CDD" id="cd15861">
    <property type="entry name" value="SNARE_SNAP25N_23N_29N_SEC9N"/>
    <property type="match status" value="1"/>
</dbReference>
<dbReference type="InterPro" id="IPR044766">
    <property type="entry name" value="NPSN/SNAP25-like_N_SNARE"/>
</dbReference>
<feature type="compositionally biased region" description="Basic and acidic residues" evidence="8">
    <location>
        <begin position="1"/>
        <end position="14"/>
    </location>
</feature>
<keyword evidence="6 9" id="KW-0472">Membrane</keyword>
<keyword evidence="4" id="KW-0653">Protein transport</keyword>
<comment type="caution">
    <text evidence="10">The sequence shown here is derived from an EMBL/GenBank/DDBJ whole genome shotgun (WGS) entry which is preliminary data.</text>
</comment>
<evidence type="ECO:0000256" key="3">
    <source>
        <dbReference type="ARBA" id="ARBA00022692"/>
    </source>
</evidence>
<dbReference type="Proteomes" id="UP000224006">
    <property type="component" value="Chromosome X"/>
</dbReference>
<keyword evidence="3 9" id="KW-0812">Transmembrane</keyword>
<feature type="transmembrane region" description="Helical" evidence="9">
    <location>
        <begin position="397"/>
        <end position="419"/>
    </location>
</feature>
<evidence type="ECO:0000313" key="11">
    <source>
        <dbReference type="Proteomes" id="UP000224006"/>
    </source>
</evidence>
<evidence type="ECO:0000256" key="7">
    <source>
        <dbReference type="SAM" id="Coils"/>
    </source>
</evidence>
<feature type="compositionally biased region" description="Polar residues" evidence="8">
    <location>
        <begin position="22"/>
        <end position="36"/>
    </location>
</feature>
<feature type="compositionally biased region" description="Basic and acidic residues" evidence="8">
    <location>
        <begin position="157"/>
        <end position="173"/>
    </location>
</feature>
<keyword evidence="11" id="KW-1185">Reference proteome</keyword>
<dbReference type="PANTHER" id="PTHR21230">
    <property type="entry name" value="VESICLE TRANSPORT V-SNARE PROTEIN VTI1-RELATED"/>
    <property type="match status" value="1"/>
</dbReference>
<dbReference type="GeneID" id="40306926"/>
<keyword evidence="5 9" id="KW-1133">Transmembrane helix</keyword>
<dbReference type="GO" id="GO:0012507">
    <property type="term" value="C:ER to Golgi transport vesicle membrane"/>
    <property type="evidence" value="ECO:0007669"/>
    <property type="project" value="TreeGrafter"/>
</dbReference>
<feature type="region of interest" description="Disordered" evidence="8">
    <location>
        <begin position="1"/>
        <end position="189"/>
    </location>
</feature>
<evidence type="ECO:0000256" key="4">
    <source>
        <dbReference type="ARBA" id="ARBA00022927"/>
    </source>
</evidence>
<reference evidence="10 11" key="1">
    <citation type="submission" date="2017-09" db="EMBL/GenBank/DDBJ databases">
        <title>Genome sequencing of Besnoitia besnoiti strain Bb-Ger1.</title>
        <authorList>
            <person name="Schares G."/>
            <person name="Venepally P."/>
            <person name="Lorenzi H.A."/>
        </authorList>
    </citation>
    <scope>NUCLEOTIDE SEQUENCE [LARGE SCALE GENOMIC DNA]</scope>
    <source>
        <strain evidence="10 11">Bb-Ger1</strain>
    </source>
</reference>